<sequence length="112" mass="13260">MYCRKAKLRFSLKLKVKEYKCGKARLMSMFEYLEDPAVRSIQPQLRMGRKWKVHKAVNEANEGLKMKEIIGLTQSGRKELGSRGVKWRSKTGDKEKRYDMIIDEFRLEEDSK</sequence>
<dbReference type="AlphaFoldDB" id="A0AAV4BC62"/>
<protein>
    <submittedName>
        <fullName evidence="1">Reverse transcriptase</fullName>
    </submittedName>
</protein>
<keyword evidence="1" id="KW-0695">RNA-directed DNA polymerase</keyword>
<proteinExistence type="predicted"/>
<dbReference type="EMBL" id="BLXT01004727">
    <property type="protein sequence ID" value="GFO17135.1"/>
    <property type="molecule type" value="Genomic_DNA"/>
</dbReference>
<gene>
    <name evidence="1" type="ORF">PoB_004364000</name>
</gene>
<name>A0AAV4BC62_9GAST</name>
<dbReference type="Proteomes" id="UP000735302">
    <property type="component" value="Unassembled WGS sequence"/>
</dbReference>
<reference evidence="1 2" key="1">
    <citation type="journal article" date="2021" name="Elife">
        <title>Chloroplast acquisition without the gene transfer in kleptoplastic sea slugs, Plakobranchus ocellatus.</title>
        <authorList>
            <person name="Maeda T."/>
            <person name="Takahashi S."/>
            <person name="Yoshida T."/>
            <person name="Shimamura S."/>
            <person name="Takaki Y."/>
            <person name="Nagai Y."/>
            <person name="Toyoda A."/>
            <person name="Suzuki Y."/>
            <person name="Arimoto A."/>
            <person name="Ishii H."/>
            <person name="Satoh N."/>
            <person name="Nishiyama T."/>
            <person name="Hasebe M."/>
            <person name="Maruyama T."/>
            <person name="Minagawa J."/>
            <person name="Obokata J."/>
            <person name="Shigenobu S."/>
        </authorList>
    </citation>
    <scope>NUCLEOTIDE SEQUENCE [LARGE SCALE GENOMIC DNA]</scope>
</reference>
<accession>A0AAV4BC62</accession>
<keyword evidence="1" id="KW-0808">Transferase</keyword>
<keyword evidence="1" id="KW-0548">Nucleotidyltransferase</keyword>
<organism evidence="1 2">
    <name type="scientific">Plakobranchus ocellatus</name>
    <dbReference type="NCBI Taxonomy" id="259542"/>
    <lineage>
        <taxon>Eukaryota</taxon>
        <taxon>Metazoa</taxon>
        <taxon>Spiralia</taxon>
        <taxon>Lophotrochozoa</taxon>
        <taxon>Mollusca</taxon>
        <taxon>Gastropoda</taxon>
        <taxon>Heterobranchia</taxon>
        <taxon>Euthyneura</taxon>
        <taxon>Panpulmonata</taxon>
        <taxon>Sacoglossa</taxon>
        <taxon>Placobranchoidea</taxon>
        <taxon>Plakobranchidae</taxon>
        <taxon>Plakobranchus</taxon>
    </lineage>
</organism>
<evidence type="ECO:0000313" key="1">
    <source>
        <dbReference type="EMBL" id="GFO17135.1"/>
    </source>
</evidence>
<comment type="caution">
    <text evidence="1">The sequence shown here is derived from an EMBL/GenBank/DDBJ whole genome shotgun (WGS) entry which is preliminary data.</text>
</comment>
<keyword evidence="2" id="KW-1185">Reference proteome</keyword>
<evidence type="ECO:0000313" key="2">
    <source>
        <dbReference type="Proteomes" id="UP000735302"/>
    </source>
</evidence>
<dbReference type="GO" id="GO:0003964">
    <property type="term" value="F:RNA-directed DNA polymerase activity"/>
    <property type="evidence" value="ECO:0007669"/>
    <property type="project" value="UniProtKB-KW"/>
</dbReference>